<dbReference type="RefSeq" id="WP_323326900.1">
    <property type="nucleotide sequence ID" value="NZ_JAYGIL010000005.1"/>
</dbReference>
<dbReference type="Proteomes" id="UP001303899">
    <property type="component" value="Unassembled WGS sequence"/>
</dbReference>
<dbReference type="InterPro" id="IPR027417">
    <property type="entry name" value="P-loop_NTPase"/>
</dbReference>
<gene>
    <name evidence="1" type="ORF">VB776_05740</name>
</gene>
<dbReference type="InterPro" id="IPR056955">
    <property type="entry name" value="ORC-CDC6-like"/>
</dbReference>
<evidence type="ECO:0000313" key="2">
    <source>
        <dbReference type="Proteomes" id="UP001303899"/>
    </source>
</evidence>
<accession>A0ABU5S1U6</accession>
<dbReference type="SUPFAM" id="SSF52540">
    <property type="entry name" value="P-loop containing nucleoside triphosphate hydrolases"/>
    <property type="match status" value="1"/>
</dbReference>
<name>A0ABU5S1U6_9BACT</name>
<dbReference type="EMBL" id="JAYGIL010000005">
    <property type="protein sequence ID" value="MEA5402405.1"/>
    <property type="molecule type" value="Genomic_DNA"/>
</dbReference>
<evidence type="ECO:0000313" key="1">
    <source>
        <dbReference type="EMBL" id="MEA5402405.1"/>
    </source>
</evidence>
<sequence length="600" mass="69554">MMSETIFPTYNARHYAPREVAESFIISKSFEKLVQNNHSVILGARGCGKTTLMKMLTLPALNSWKGQKAETIKNTIPFYAIYISTDIYWDVKNQTYKSQLQKYGDLSLLISRFSVNTNVFTSLCDTFIDILEYESVDLNDEKEIELCKELISAWKLKSVIPKLKFIKEALNRRIDEVNQLIQDIIFNFGEDSRLPYPEYFNLSFETSIELLIPIFERIFEIENKKKWALCFDELEFAPLWLQTQLFKSLRSRKQYILYKLSSSPILSLELDQSLIDDYRATSGNDYDLIKMWNLSDNEFSIKIIESLLKKKYPLADVNSYFGSNEIYNGESNSYKKGSKFYKEMIELLKKDDSFKMFLSEKNVNILNPIPINDNQKNTLYRKIKPIVYYRNAFIEENRLIKGKANKPSFRSRKSANELLSGIEVLSKICDGNPRWLIGITNSILVNSDEKEAKRTTQYKELLSAGQRFKNVIGNIPIGNNEHSIIDIVNKIASYFKDQLLGSHFKMDPYGTFIVDKNSSLIPDNIIELLDKGISQGAFILLDTDDGGFDFEIRERRFKLSYLFFVLYNLPLRVYGKVSLSVCLKYKESANEKSSTQISLF</sequence>
<comment type="caution">
    <text evidence="1">The sequence shown here is derived from an EMBL/GenBank/DDBJ whole genome shotgun (WGS) entry which is preliminary data.</text>
</comment>
<reference evidence="1 2" key="1">
    <citation type="submission" date="2023-12" db="EMBL/GenBank/DDBJ databases">
        <title>Novel species of the genus Arcicella isolated from rivers.</title>
        <authorList>
            <person name="Lu H."/>
        </authorList>
    </citation>
    <scope>NUCLEOTIDE SEQUENCE [LARGE SCALE GENOMIC DNA]</scope>
    <source>
        <strain evidence="1 2">DC2W</strain>
    </source>
</reference>
<proteinExistence type="predicted"/>
<dbReference type="Pfam" id="PF24389">
    <property type="entry name" value="ORC-CDC6-like"/>
    <property type="match status" value="1"/>
</dbReference>
<organism evidence="1 2">
    <name type="scientific">Arcicella gelida</name>
    <dbReference type="NCBI Taxonomy" id="2984195"/>
    <lineage>
        <taxon>Bacteria</taxon>
        <taxon>Pseudomonadati</taxon>
        <taxon>Bacteroidota</taxon>
        <taxon>Cytophagia</taxon>
        <taxon>Cytophagales</taxon>
        <taxon>Flectobacillaceae</taxon>
        <taxon>Arcicella</taxon>
    </lineage>
</organism>
<protein>
    <submittedName>
        <fullName evidence="1">Uncharacterized protein</fullName>
    </submittedName>
</protein>
<keyword evidence="2" id="KW-1185">Reference proteome</keyword>